<protein>
    <submittedName>
        <fullName evidence="2">Uncharacterized protein</fullName>
    </submittedName>
</protein>
<feature type="signal peptide" evidence="1">
    <location>
        <begin position="1"/>
        <end position="32"/>
    </location>
</feature>
<accession>A0ABR1FIB5</accession>
<evidence type="ECO:0000313" key="2">
    <source>
        <dbReference type="EMBL" id="KAK7231311.1"/>
    </source>
</evidence>
<gene>
    <name evidence="2" type="ORF">SO694_00073114</name>
</gene>
<feature type="chain" id="PRO_5047363626" evidence="1">
    <location>
        <begin position="33"/>
        <end position="402"/>
    </location>
</feature>
<proteinExistence type="predicted"/>
<reference evidence="2 3" key="1">
    <citation type="submission" date="2024-03" db="EMBL/GenBank/DDBJ databases">
        <title>Aureococcus anophagefferens CCMP1851 and Kratosvirus quantuckense: Draft genome of a second virus-susceptible host strain in the model system.</title>
        <authorList>
            <person name="Chase E."/>
            <person name="Truchon A.R."/>
            <person name="Schepens W."/>
            <person name="Wilhelm S.W."/>
        </authorList>
    </citation>
    <scope>NUCLEOTIDE SEQUENCE [LARGE SCALE GENOMIC DNA]</scope>
    <source>
        <strain evidence="2 3">CCMP1851</strain>
    </source>
</reference>
<evidence type="ECO:0000313" key="3">
    <source>
        <dbReference type="Proteomes" id="UP001363151"/>
    </source>
</evidence>
<organism evidence="2 3">
    <name type="scientific">Aureococcus anophagefferens</name>
    <name type="common">Harmful bloom alga</name>
    <dbReference type="NCBI Taxonomy" id="44056"/>
    <lineage>
        <taxon>Eukaryota</taxon>
        <taxon>Sar</taxon>
        <taxon>Stramenopiles</taxon>
        <taxon>Ochrophyta</taxon>
        <taxon>Pelagophyceae</taxon>
        <taxon>Pelagomonadales</taxon>
        <taxon>Pelagomonadaceae</taxon>
        <taxon>Aureococcus</taxon>
    </lineage>
</organism>
<dbReference type="EMBL" id="JBBJCI010000417">
    <property type="protein sequence ID" value="KAK7231311.1"/>
    <property type="molecule type" value="Genomic_DNA"/>
</dbReference>
<keyword evidence="3" id="KW-1185">Reference proteome</keyword>
<name>A0ABR1FIB5_AURAN</name>
<keyword evidence="1" id="KW-0732">Signal</keyword>
<evidence type="ECO:0000256" key="1">
    <source>
        <dbReference type="SAM" id="SignalP"/>
    </source>
</evidence>
<dbReference type="PROSITE" id="PS51318">
    <property type="entry name" value="TAT"/>
    <property type="match status" value="1"/>
</dbReference>
<comment type="caution">
    <text evidence="2">The sequence shown here is derived from an EMBL/GenBank/DDBJ whole genome shotgun (WGS) entry which is preliminary data.</text>
</comment>
<dbReference type="Proteomes" id="UP001363151">
    <property type="component" value="Unassembled WGS sequence"/>
</dbReference>
<sequence length="402" mass="43685">MRRRFALLRYAPLLRRCFLLLAAAAAAFDARAALEAATAADAWLSNGTAPATWSITREAQLEHFQLLSEGTAKSVRAATFKRRRVIVKSDRSSAHVHAFRGGKADAAAASVAAMHRSELRAELVYLEYLRGLPGVPDLLGGWVDGAGVTYVVEDAGTPIHVVHHDSRMKDVNKYMMLARRRPLGVARAILDCFRSFSEIGGFFLDDFAPHQFAFSGAPGSPRPPRLYLVDGPKALAGRSPVSDLIAAMPKPHALDARERACESDDDCPGTSRQHCCCCPHKESTGVMAAECAGRRRLVHHNEHTACADGSRGSPESKGLCNPRKRCVPLSSRTHSFDVGAKAWLLPFLADSADRGKRPRTATFLRHLAANMSYVGPWRRASFSDAIAMLDAFNRSLDGGEAA</sequence>
<dbReference type="InterPro" id="IPR006311">
    <property type="entry name" value="TAT_signal"/>
</dbReference>